<keyword evidence="1" id="KW-1133">Transmembrane helix</keyword>
<comment type="caution">
    <text evidence="2">The sequence shown here is derived from an EMBL/GenBank/DDBJ whole genome shotgun (WGS) entry which is preliminary data.</text>
</comment>
<reference evidence="2 3" key="1">
    <citation type="submission" date="2015-11" db="EMBL/GenBank/DDBJ databases">
        <title>Bacillus caseinolyticus sp nov.</title>
        <authorList>
            <person name="Dastager S.G."/>
            <person name="Mawlankar R."/>
        </authorList>
    </citation>
    <scope>NUCLEOTIDE SEQUENCE [LARGE SCALE GENOMIC DNA]</scope>
    <source>
        <strain evidence="2 3">SGD-V-76</strain>
    </source>
</reference>
<gene>
    <name evidence="2" type="ORF">AS180_07805</name>
</gene>
<sequence length="86" mass="10098">MRIHMKYKRIIFAFCMALSISCFVSFTLVSINFGYNDTFMSTWLKIWSEAFVCAFFGSYFFPIGINKLMSKIQFVEESLNRSGKEM</sequence>
<feature type="transmembrane region" description="Helical" evidence="1">
    <location>
        <begin position="12"/>
        <end position="34"/>
    </location>
</feature>
<evidence type="ECO:0000256" key="1">
    <source>
        <dbReference type="SAM" id="Phobius"/>
    </source>
</evidence>
<name>A0A0V8JND3_9BACI</name>
<dbReference type="InterPro" id="IPR021529">
    <property type="entry name" value="DUF2798"/>
</dbReference>
<evidence type="ECO:0000313" key="2">
    <source>
        <dbReference type="EMBL" id="KSU88474.1"/>
    </source>
</evidence>
<dbReference type="Proteomes" id="UP000053681">
    <property type="component" value="Unassembled WGS sequence"/>
</dbReference>
<evidence type="ECO:0000313" key="3">
    <source>
        <dbReference type="Proteomes" id="UP000053681"/>
    </source>
</evidence>
<keyword evidence="1" id="KW-0812">Transmembrane</keyword>
<organism evidence="2 3">
    <name type="scientific">Priestia veravalensis</name>
    <dbReference type="NCBI Taxonomy" id="1414648"/>
    <lineage>
        <taxon>Bacteria</taxon>
        <taxon>Bacillati</taxon>
        <taxon>Bacillota</taxon>
        <taxon>Bacilli</taxon>
        <taxon>Bacillales</taxon>
        <taxon>Bacillaceae</taxon>
        <taxon>Priestia</taxon>
    </lineage>
</organism>
<feature type="transmembrane region" description="Helical" evidence="1">
    <location>
        <begin position="46"/>
        <end position="65"/>
    </location>
</feature>
<accession>A0A0V8JND3</accession>
<keyword evidence="3" id="KW-1185">Reference proteome</keyword>
<keyword evidence="1" id="KW-0472">Membrane</keyword>
<dbReference type="AlphaFoldDB" id="A0A0V8JND3"/>
<dbReference type="PROSITE" id="PS51257">
    <property type="entry name" value="PROKAR_LIPOPROTEIN"/>
    <property type="match status" value="1"/>
</dbReference>
<dbReference type="Pfam" id="PF11391">
    <property type="entry name" value="DUF2798"/>
    <property type="match status" value="1"/>
</dbReference>
<proteinExistence type="predicted"/>
<dbReference type="EMBL" id="LNQP01000023">
    <property type="protein sequence ID" value="KSU88474.1"/>
    <property type="molecule type" value="Genomic_DNA"/>
</dbReference>
<protein>
    <recommendedName>
        <fullName evidence="4">DUF2798 domain-containing protein</fullName>
    </recommendedName>
</protein>
<evidence type="ECO:0008006" key="4">
    <source>
        <dbReference type="Google" id="ProtNLM"/>
    </source>
</evidence>